<dbReference type="RefSeq" id="WP_379707827.1">
    <property type="nucleotide sequence ID" value="NZ_JBHTBS010000001.1"/>
</dbReference>
<dbReference type="EC" id="2.6.1.42" evidence="17"/>
<keyword evidence="11 17" id="KW-0100">Branched-chain amino acid biosynthesis</keyword>
<evidence type="ECO:0000256" key="11">
    <source>
        <dbReference type="ARBA" id="ARBA00023304"/>
    </source>
</evidence>
<comment type="similarity">
    <text evidence="6 15">Belongs to the class-IV pyridoxal-phosphate-dependent aminotransferase family.</text>
</comment>
<keyword evidence="9 17" id="KW-0808">Transferase</keyword>
<reference evidence="19" key="1">
    <citation type="journal article" date="2019" name="Int. J. Syst. Evol. Microbiol.">
        <title>The Global Catalogue of Microorganisms (GCM) 10K type strain sequencing project: providing services to taxonomists for standard genome sequencing and annotation.</title>
        <authorList>
            <consortium name="The Broad Institute Genomics Platform"/>
            <consortium name="The Broad Institute Genome Sequencing Center for Infectious Disease"/>
            <person name="Wu L."/>
            <person name="Ma J."/>
        </authorList>
    </citation>
    <scope>NUCLEOTIDE SEQUENCE [LARGE SCALE GENOMIC DNA]</scope>
    <source>
        <strain evidence="19">CGMCC 4.1467</strain>
    </source>
</reference>
<dbReference type="Pfam" id="PF01063">
    <property type="entry name" value="Aminotran_4"/>
    <property type="match status" value="1"/>
</dbReference>
<evidence type="ECO:0000256" key="2">
    <source>
        <dbReference type="ARBA" id="ARBA00003109"/>
    </source>
</evidence>
<evidence type="ECO:0000256" key="4">
    <source>
        <dbReference type="ARBA" id="ARBA00004931"/>
    </source>
</evidence>
<dbReference type="PANTHER" id="PTHR42743:SF11">
    <property type="entry name" value="AMINODEOXYCHORISMATE LYASE"/>
    <property type="match status" value="1"/>
</dbReference>
<evidence type="ECO:0000256" key="5">
    <source>
        <dbReference type="ARBA" id="ARBA00005072"/>
    </source>
</evidence>
<protein>
    <recommendedName>
        <fullName evidence="17">Branched-chain-amino-acid aminotransferase</fullName>
        <shortName evidence="17">BCAT</shortName>
        <ecNumber evidence="17">2.6.1.42</ecNumber>
    </recommendedName>
</protein>
<evidence type="ECO:0000256" key="12">
    <source>
        <dbReference type="ARBA" id="ARBA00048212"/>
    </source>
</evidence>
<dbReference type="InterPro" id="IPR018300">
    <property type="entry name" value="Aminotrans_IV_CS"/>
</dbReference>
<comment type="pathway">
    <text evidence="3 17">Amino-acid biosynthesis; L-isoleucine biosynthesis; L-isoleucine from 2-oxobutanoate: step 4/4.</text>
</comment>
<dbReference type="SUPFAM" id="SSF56752">
    <property type="entry name" value="D-aminoacid aminotransferase-like PLP-dependent enzymes"/>
    <property type="match status" value="1"/>
</dbReference>
<comment type="pathway">
    <text evidence="4 17">Amino-acid biosynthesis; L-valine biosynthesis; L-valine from pyruvate: step 4/4.</text>
</comment>
<evidence type="ECO:0000256" key="10">
    <source>
        <dbReference type="ARBA" id="ARBA00022898"/>
    </source>
</evidence>
<evidence type="ECO:0000313" key="18">
    <source>
        <dbReference type="EMBL" id="MFC7335580.1"/>
    </source>
</evidence>
<evidence type="ECO:0000256" key="7">
    <source>
        <dbReference type="ARBA" id="ARBA00022576"/>
    </source>
</evidence>
<evidence type="ECO:0000313" key="19">
    <source>
        <dbReference type="Proteomes" id="UP001596472"/>
    </source>
</evidence>
<evidence type="ECO:0000256" key="14">
    <source>
        <dbReference type="ARBA" id="ARBA00049229"/>
    </source>
</evidence>
<dbReference type="Gene3D" id="3.20.10.10">
    <property type="entry name" value="D-amino Acid Aminotransferase, subunit A, domain 2"/>
    <property type="match status" value="1"/>
</dbReference>
<dbReference type="PANTHER" id="PTHR42743">
    <property type="entry name" value="AMINO-ACID AMINOTRANSFERASE"/>
    <property type="match status" value="1"/>
</dbReference>
<evidence type="ECO:0000256" key="1">
    <source>
        <dbReference type="ARBA" id="ARBA00001933"/>
    </source>
</evidence>
<name>A0ABW2L2Y4_9BACT</name>
<proteinExistence type="inferred from homology"/>
<dbReference type="CDD" id="cd01558">
    <property type="entry name" value="D-AAT_like"/>
    <property type="match status" value="1"/>
</dbReference>
<organism evidence="18 19">
    <name type="scientific">Haloferula chungangensis</name>
    <dbReference type="NCBI Taxonomy" id="1048331"/>
    <lineage>
        <taxon>Bacteria</taxon>
        <taxon>Pseudomonadati</taxon>
        <taxon>Verrucomicrobiota</taxon>
        <taxon>Verrucomicrobiia</taxon>
        <taxon>Verrucomicrobiales</taxon>
        <taxon>Verrucomicrobiaceae</taxon>
        <taxon>Haloferula</taxon>
    </lineage>
</organism>
<dbReference type="InterPro" id="IPR036038">
    <property type="entry name" value="Aminotransferase-like"/>
</dbReference>
<gene>
    <name evidence="17 18" type="primary">ilvE</name>
    <name evidence="18" type="ORF">ACFQY0_00205</name>
</gene>
<comment type="catalytic activity">
    <reaction evidence="14 17">
        <text>L-leucine + 2-oxoglutarate = 4-methyl-2-oxopentanoate + L-glutamate</text>
        <dbReference type="Rhea" id="RHEA:18321"/>
        <dbReference type="ChEBI" id="CHEBI:16810"/>
        <dbReference type="ChEBI" id="CHEBI:17865"/>
        <dbReference type="ChEBI" id="CHEBI:29985"/>
        <dbReference type="ChEBI" id="CHEBI:57427"/>
        <dbReference type="EC" id="2.6.1.42"/>
    </reaction>
</comment>
<evidence type="ECO:0000256" key="6">
    <source>
        <dbReference type="ARBA" id="ARBA00009320"/>
    </source>
</evidence>
<dbReference type="PROSITE" id="PS00770">
    <property type="entry name" value="AA_TRANSFER_CLASS_4"/>
    <property type="match status" value="1"/>
</dbReference>
<comment type="function">
    <text evidence="2 17">Acts on leucine, isoleucine and valine.</text>
</comment>
<dbReference type="InterPro" id="IPR043131">
    <property type="entry name" value="BCAT-like_N"/>
</dbReference>
<comment type="catalytic activity">
    <reaction evidence="13 17">
        <text>L-isoleucine + 2-oxoglutarate = (S)-3-methyl-2-oxopentanoate + L-glutamate</text>
        <dbReference type="Rhea" id="RHEA:24801"/>
        <dbReference type="ChEBI" id="CHEBI:16810"/>
        <dbReference type="ChEBI" id="CHEBI:29985"/>
        <dbReference type="ChEBI" id="CHEBI:35146"/>
        <dbReference type="ChEBI" id="CHEBI:58045"/>
        <dbReference type="EC" id="2.6.1.42"/>
    </reaction>
</comment>
<keyword evidence="8 17" id="KW-0028">Amino-acid biosynthesis</keyword>
<comment type="caution">
    <text evidence="18">The sequence shown here is derived from an EMBL/GenBank/DDBJ whole genome shotgun (WGS) entry which is preliminary data.</text>
</comment>
<evidence type="ECO:0000256" key="16">
    <source>
        <dbReference type="RuleBase" id="RU004516"/>
    </source>
</evidence>
<dbReference type="NCBIfam" id="NF006185">
    <property type="entry name" value="PRK08320.1"/>
    <property type="match status" value="1"/>
</dbReference>
<evidence type="ECO:0000256" key="17">
    <source>
        <dbReference type="RuleBase" id="RU364094"/>
    </source>
</evidence>
<dbReference type="InterPro" id="IPR050571">
    <property type="entry name" value="Class-IV_PLP-Dep_Aminotrnsfr"/>
</dbReference>
<dbReference type="NCBIfam" id="TIGR01122">
    <property type="entry name" value="ilvE_I"/>
    <property type="match status" value="1"/>
</dbReference>
<evidence type="ECO:0000256" key="9">
    <source>
        <dbReference type="ARBA" id="ARBA00022679"/>
    </source>
</evidence>
<keyword evidence="19" id="KW-1185">Reference proteome</keyword>
<keyword evidence="7 17" id="KW-0032">Aminotransferase</keyword>
<dbReference type="InterPro" id="IPR005785">
    <property type="entry name" value="B_amino_transI"/>
</dbReference>
<dbReference type="EMBL" id="JBHTBS010000001">
    <property type="protein sequence ID" value="MFC7335580.1"/>
    <property type="molecule type" value="Genomic_DNA"/>
</dbReference>
<evidence type="ECO:0000256" key="13">
    <source>
        <dbReference type="ARBA" id="ARBA00048798"/>
    </source>
</evidence>
<comment type="catalytic activity">
    <reaction evidence="12 17">
        <text>L-valine + 2-oxoglutarate = 3-methyl-2-oxobutanoate + L-glutamate</text>
        <dbReference type="Rhea" id="RHEA:24813"/>
        <dbReference type="ChEBI" id="CHEBI:11851"/>
        <dbReference type="ChEBI" id="CHEBI:16810"/>
        <dbReference type="ChEBI" id="CHEBI:29985"/>
        <dbReference type="ChEBI" id="CHEBI:57762"/>
        <dbReference type="EC" id="2.6.1.42"/>
    </reaction>
</comment>
<dbReference type="InterPro" id="IPR043132">
    <property type="entry name" value="BCAT-like_C"/>
</dbReference>
<dbReference type="InterPro" id="IPR001544">
    <property type="entry name" value="Aminotrans_IV"/>
</dbReference>
<evidence type="ECO:0000256" key="8">
    <source>
        <dbReference type="ARBA" id="ARBA00022605"/>
    </source>
</evidence>
<sequence length="289" mass="32051">MKIWLDGKLVEESEAKLSVFDHGILYGDGVFEGIRFYNRRIFRLEEHIERLFDSAKAIVLNLPWTKEEVCQYTIDTVRANGLDDGYIRLVITRGSGGLGLSPYLCEKPSMFIIASTIKLYPQEHYDNGLTLITCATRRPAPAALMPQVKSLNYLNNVMAKVEAIQAGALEGVMLNEQGNVAECTGDNIFLIKDGKLITPLVSDGALDGITRRVILELADQLEVPVVERTMNRYDIFTADECFLTGTAAEVIPVKSLDRREIGDGKPGEVTQRFISAFRELAESTGASID</sequence>
<dbReference type="GO" id="GO:0004084">
    <property type="term" value="F:branched-chain-amino-acid transaminase activity"/>
    <property type="evidence" value="ECO:0007669"/>
    <property type="project" value="UniProtKB-EC"/>
</dbReference>
<comment type="cofactor">
    <cofactor evidence="1 16">
        <name>pyridoxal 5'-phosphate</name>
        <dbReference type="ChEBI" id="CHEBI:597326"/>
    </cofactor>
</comment>
<evidence type="ECO:0000256" key="15">
    <source>
        <dbReference type="RuleBase" id="RU004106"/>
    </source>
</evidence>
<keyword evidence="10 16" id="KW-0663">Pyridoxal phosphate</keyword>
<dbReference type="Gene3D" id="3.30.470.10">
    <property type="match status" value="1"/>
</dbReference>
<dbReference type="Proteomes" id="UP001596472">
    <property type="component" value="Unassembled WGS sequence"/>
</dbReference>
<comment type="pathway">
    <text evidence="5 17">Amino-acid biosynthesis; L-leucine biosynthesis; L-leucine from 3-methyl-2-oxobutanoate: step 4/4.</text>
</comment>
<dbReference type="NCBIfam" id="NF005146">
    <property type="entry name" value="PRK06606.1"/>
    <property type="match status" value="1"/>
</dbReference>
<evidence type="ECO:0000256" key="3">
    <source>
        <dbReference type="ARBA" id="ARBA00004824"/>
    </source>
</evidence>
<accession>A0ABW2L2Y4</accession>